<dbReference type="AlphaFoldDB" id="A0AAN6PJ08"/>
<organism evidence="1 2">
    <name type="scientific">Parachaetomium inaequale</name>
    <dbReference type="NCBI Taxonomy" id="2588326"/>
    <lineage>
        <taxon>Eukaryota</taxon>
        <taxon>Fungi</taxon>
        <taxon>Dikarya</taxon>
        <taxon>Ascomycota</taxon>
        <taxon>Pezizomycotina</taxon>
        <taxon>Sordariomycetes</taxon>
        <taxon>Sordariomycetidae</taxon>
        <taxon>Sordariales</taxon>
        <taxon>Chaetomiaceae</taxon>
        <taxon>Parachaetomium</taxon>
    </lineage>
</organism>
<proteinExistence type="predicted"/>
<name>A0AAN6PJ08_9PEZI</name>
<dbReference type="EMBL" id="MU854350">
    <property type="protein sequence ID" value="KAK4041889.1"/>
    <property type="molecule type" value="Genomic_DNA"/>
</dbReference>
<dbReference type="Proteomes" id="UP001303115">
    <property type="component" value="Unassembled WGS sequence"/>
</dbReference>
<dbReference type="InterPro" id="IPR027417">
    <property type="entry name" value="P-loop_NTPase"/>
</dbReference>
<dbReference type="SUPFAM" id="SSF52540">
    <property type="entry name" value="P-loop containing nucleoside triphosphate hydrolases"/>
    <property type="match status" value="1"/>
</dbReference>
<sequence length="64" mass="7392">KIVVYCDIVRKAEQYTKRLRGLYYYRNVGRVEAKRAVVRQLYEGIGQVFTATNVLGLGVDVLRI</sequence>
<comment type="caution">
    <text evidence="1">The sequence shown here is derived from an EMBL/GenBank/DDBJ whole genome shotgun (WGS) entry which is preliminary data.</text>
</comment>
<protein>
    <recommendedName>
        <fullName evidence="3">Helicase C-terminal domain-containing protein</fullName>
    </recommendedName>
</protein>
<reference evidence="2" key="1">
    <citation type="journal article" date="2023" name="Mol. Phylogenet. Evol.">
        <title>Genome-scale phylogeny and comparative genomics of the fungal order Sordariales.</title>
        <authorList>
            <person name="Hensen N."/>
            <person name="Bonometti L."/>
            <person name="Westerberg I."/>
            <person name="Brannstrom I.O."/>
            <person name="Guillou S."/>
            <person name="Cros-Aarteil S."/>
            <person name="Calhoun S."/>
            <person name="Haridas S."/>
            <person name="Kuo A."/>
            <person name="Mondo S."/>
            <person name="Pangilinan J."/>
            <person name="Riley R."/>
            <person name="LaButti K."/>
            <person name="Andreopoulos B."/>
            <person name="Lipzen A."/>
            <person name="Chen C."/>
            <person name="Yan M."/>
            <person name="Daum C."/>
            <person name="Ng V."/>
            <person name="Clum A."/>
            <person name="Steindorff A."/>
            <person name="Ohm R.A."/>
            <person name="Martin F."/>
            <person name="Silar P."/>
            <person name="Natvig D.O."/>
            <person name="Lalanne C."/>
            <person name="Gautier V."/>
            <person name="Ament-Velasquez S.L."/>
            <person name="Kruys A."/>
            <person name="Hutchinson M.I."/>
            <person name="Powell A.J."/>
            <person name="Barry K."/>
            <person name="Miller A.N."/>
            <person name="Grigoriev I.V."/>
            <person name="Debuchy R."/>
            <person name="Gladieux P."/>
            <person name="Hiltunen Thoren M."/>
            <person name="Johannesson H."/>
        </authorList>
    </citation>
    <scope>NUCLEOTIDE SEQUENCE [LARGE SCALE GENOMIC DNA]</scope>
    <source>
        <strain evidence="2">CBS 284.82</strain>
    </source>
</reference>
<evidence type="ECO:0000313" key="1">
    <source>
        <dbReference type="EMBL" id="KAK4041889.1"/>
    </source>
</evidence>
<keyword evidence="2" id="KW-1185">Reference proteome</keyword>
<accession>A0AAN6PJ08</accession>
<gene>
    <name evidence="1" type="ORF">C8A01DRAFT_14469</name>
</gene>
<evidence type="ECO:0000313" key="2">
    <source>
        <dbReference type="Proteomes" id="UP001303115"/>
    </source>
</evidence>
<evidence type="ECO:0008006" key="3">
    <source>
        <dbReference type="Google" id="ProtNLM"/>
    </source>
</evidence>
<feature type="non-terminal residue" evidence="1">
    <location>
        <position position="1"/>
    </location>
</feature>